<dbReference type="GO" id="GO:0017061">
    <property type="term" value="F:S-methyl-5-thioadenosine phosphorylase activity"/>
    <property type="evidence" value="ECO:0007669"/>
    <property type="project" value="UniProtKB-EC"/>
</dbReference>
<dbReference type="InterPro" id="IPR038371">
    <property type="entry name" value="Cu_polyphenol_OxRdtase_sf"/>
</dbReference>
<dbReference type="Pfam" id="PF02578">
    <property type="entry name" value="Cu-oxidase_4"/>
    <property type="match status" value="1"/>
</dbReference>
<keyword evidence="13" id="KW-1185">Reference proteome</keyword>
<comment type="caution">
    <text evidence="12">The sequence shown here is derived from an EMBL/GenBank/DDBJ whole genome shotgun (WGS) entry which is preliminary data.</text>
</comment>
<dbReference type="eggNOG" id="COG1496">
    <property type="taxonomic scope" value="Bacteria"/>
</dbReference>
<keyword evidence="6" id="KW-0378">Hydrolase</keyword>
<evidence type="ECO:0000256" key="2">
    <source>
        <dbReference type="ARBA" id="ARBA00003215"/>
    </source>
</evidence>
<dbReference type="EMBL" id="CAKP01000067">
    <property type="protein sequence ID" value="CCJ33374.1"/>
    <property type="molecule type" value="Genomic_DNA"/>
</dbReference>
<comment type="catalytic activity">
    <reaction evidence="8">
        <text>adenosine + H2O + H(+) = inosine + NH4(+)</text>
        <dbReference type="Rhea" id="RHEA:24408"/>
        <dbReference type="ChEBI" id="CHEBI:15377"/>
        <dbReference type="ChEBI" id="CHEBI:15378"/>
        <dbReference type="ChEBI" id="CHEBI:16335"/>
        <dbReference type="ChEBI" id="CHEBI:17596"/>
        <dbReference type="ChEBI" id="CHEBI:28938"/>
        <dbReference type="EC" id="3.5.4.4"/>
    </reaction>
    <physiologicalReaction direction="left-to-right" evidence="8">
        <dbReference type="Rhea" id="RHEA:24409"/>
    </physiologicalReaction>
</comment>
<evidence type="ECO:0000256" key="7">
    <source>
        <dbReference type="ARBA" id="ARBA00022833"/>
    </source>
</evidence>
<proteinExistence type="inferred from homology"/>
<comment type="catalytic activity">
    <reaction evidence="1">
        <text>inosine + phosphate = alpha-D-ribose 1-phosphate + hypoxanthine</text>
        <dbReference type="Rhea" id="RHEA:27646"/>
        <dbReference type="ChEBI" id="CHEBI:17368"/>
        <dbReference type="ChEBI" id="CHEBI:17596"/>
        <dbReference type="ChEBI" id="CHEBI:43474"/>
        <dbReference type="ChEBI" id="CHEBI:57720"/>
        <dbReference type="EC" id="2.4.2.1"/>
    </reaction>
    <physiologicalReaction direction="left-to-right" evidence="1">
        <dbReference type="Rhea" id="RHEA:27647"/>
    </physiologicalReaction>
</comment>
<dbReference type="RefSeq" id="WP_008908644.1">
    <property type="nucleotide sequence ID" value="NZ_CAKP01000067.1"/>
</dbReference>
<keyword evidence="5" id="KW-0479">Metal-binding</keyword>
<evidence type="ECO:0000256" key="3">
    <source>
        <dbReference type="ARBA" id="ARBA00007353"/>
    </source>
</evidence>
<dbReference type="InterPro" id="IPR003730">
    <property type="entry name" value="Cu_polyphenol_OxRdtase"/>
</dbReference>
<evidence type="ECO:0000256" key="4">
    <source>
        <dbReference type="ARBA" id="ARBA00022679"/>
    </source>
</evidence>
<dbReference type="NCBIfam" id="TIGR00726">
    <property type="entry name" value="peptidoglycan editing factor PgeF"/>
    <property type="match status" value="1"/>
</dbReference>
<dbReference type="CDD" id="cd16833">
    <property type="entry name" value="YfiH"/>
    <property type="match status" value="1"/>
</dbReference>
<evidence type="ECO:0000256" key="11">
    <source>
        <dbReference type="RuleBase" id="RU361274"/>
    </source>
</evidence>
<dbReference type="PANTHER" id="PTHR30616:SF2">
    <property type="entry name" value="PURINE NUCLEOSIDE PHOSPHORYLASE LACC1"/>
    <property type="match status" value="1"/>
</dbReference>
<dbReference type="GO" id="GO:0016787">
    <property type="term" value="F:hydrolase activity"/>
    <property type="evidence" value="ECO:0007669"/>
    <property type="project" value="UniProtKB-KW"/>
</dbReference>
<dbReference type="OrthoDB" id="4279at2"/>
<comment type="similarity">
    <text evidence="3 11">Belongs to the purine nucleoside phosphorylase YfiH/LACC1 family.</text>
</comment>
<evidence type="ECO:0000313" key="12">
    <source>
        <dbReference type="EMBL" id="CCJ33374.1"/>
    </source>
</evidence>
<dbReference type="Gene3D" id="3.60.140.10">
    <property type="entry name" value="CNF1/YfiH-like putative cysteine hydrolases"/>
    <property type="match status" value="1"/>
</dbReference>
<evidence type="ECO:0000256" key="5">
    <source>
        <dbReference type="ARBA" id="ARBA00022723"/>
    </source>
</evidence>
<sequence>MFIYSDKGVEVKAFIELGFINHIFTNKYFGIDFNEYSLMRNDLRIPDAVIEKVFKLNFNADNLVFTKQVHGDKVIIVTHENRENILGTEADAIITKELNLPIVIFTADCVPIFLVDKKKKIVAAVHAGWKGTALKIVTKVVKGMTEYFGSIPNDIIAAIGPSIGPCCYEVKEDLGVFFNLINKGEKFYISLSEENKKQLIESGILEENIYESLICTMCRNDFYSYRRDGTMTGRQLNIIQIKE</sequence>
<name>I7K784_9CLOT</name>
<dbReference type="GO" id="GO:0005507">
    <property type="term" value="F:copper ion binding"/>
    <property type="evidence" value="ECO:0007669"/>
    <property type="project" value="TreeGrafter"/>
</dbReference>
<evidence type="ECO:0000256" key="10">
    <source>
        <dbReference type="ARBA" id="ARBA00049893"/>
    </source>
</evidence>
<dbReference type="STRING" id="857293.CAAU_1290"/>
<dbReference type="SUPFAM" id="SSF64438">
    <property type="entry name" value="CNF1/YfiH-like putative cysteine hydrolases"/>
    <property type="match status" value="1"/>
</dbReference>
<keyword evidence="4" id="KW-0808">Transferase</keyword>
<evidence type="ECO:0000256" key="6">
    <source>
        <dbReference type="ARBA" id="ARBA00022801"/>
    </source>
</evidence>
<dbReference type="AlphaFoldDB" id="I7K784"/>
<evidence type="ECO:0000256" key="9">
    <source>
        <dbReference type="ARBA" id="ARBA00048968"/>
    </source>
</evidence>
<keyword evidence="7" id="KW-0862">Zinc</keyword>
<reference evidence="12 13" key="1">
    <citation type="journal article" date="2011" name="J. Bacteriol.">
        <title>Draft genome sequence of Caloramator australicus strain RC3T, a thermoanaerobe from the Great Artesian Basin of Australia.</title>
        <authorList>
            <person name="Ogg C.D."/>
            <person name="Patel B.K.C."/>
        </authorList>
    </citation>
    <scope>NUCLEOTIDE SEQUENCE [LARGE SCALE GENOMIC DNA]</scope>
    <source>
        <strain evidence="12 13">RC3</strain>
    </source>
</reference>
<evidence type="ECO:0000256" key="1">
    <source>
        <dbReference type="ARBA" id="ARBA00000553"/>
    </source>
</evidence>
<comment type="catalytic activity">
    <reaction evidence="10">
        <text>S-methyl-5'-thioadenosine + phosphate = 5-(methylsulfanyl)-alpha-D-ribose 1-phosphate + adenine</text>
        <dbReference type="Rhea" id="RHEA:11852"/>
        <dbReference type="ChEBI" id="CHEBI:16708"/>
        <dbReference type="ChEBI" id="CHEBI:17509"/>
        <dbReference type="ChEBI" id="CHEBI:43474"/>
        <dbReference type="ChEBI" id="CHEBI:58533"/>
        <dbReference type="EC" id="2.4.2.28"/>
    </reaction>
    <physiologicalReaction direction="left-to-right" evidence="10">
        <dbReference type="Rhea" id="RHEA:11853"/>
    </physiologicalReaction>
</comment>
<dbReference type="PANTHER" id="PTHR30616">
    <property type="entry name" value="UNCHARACTERIZED PROTEIN YFIH"/>
    <property type="match status" value="1"/>
</dbReference>
<accession>I7K784</accession>
<evidence type="ECO:0000256" key="8">
    <source>
        <dbReference type="ARBA" id="ARBA00047989"/>
    </source>
</evidence>
<evidence type="ECO:0000313" key="13">
    <source>
        <dbReference type="Proteomes" id="UP000007652"/>
    </source>
</evidence>
<comment type="catalytic activity">
    <reaction evidence="9">
        <text>adenosine + phosphate = alpha-D-ribose 1-phosphate + adenine</text>
        <dbReference type="Rhea" id="RHEA:27642"/>
        <dbReference type="ChEBI" id="CHEBI:16335"/>
        <dbReference type="ChEBI" id="CHEBI:16708"/>
        <dbReference type="ChEBI" id="CHEBI:43474"/>
        <dbReference type="ChEBI" id="CHEBI:57720"/>
        <dbReference type="EC" id="2.4.2.1"/>
    </reaction>
    <physiologicalReaction direction="left-to-right" evidence="9">
        <dbReference type="Rhea" id="RHEA:27643"/>
    </physiologicalReaction>
</comment>
<gene>
    <name evidence="12" type="ORF">CAAU_1290</name>
</gene>
<organism evidence="12 13">
    <name type="scientific">Caloramator australicus RC3</name>
    <dbReference type="NCBI Taxonomy" id="857293"/>
    <lineage>
        <taxon>Bacteria</taxon>
        <taxon>Bacillati</taxon>
        <taxon>Bacillota</taxon>
        <taxon>Clostridia</taxon>
        <taxon>Eubacteriales</taxon>
        <taxon>Clostridiaceae</taxon>
        <taxon>Caloramator</taxon>
    </lineage>
</organism>
<dbReference type="InterPro" id="IPR011324">
    <property type="entry name" value="Cytotoxic_necrot_fac-like_cat"/>
</dbReference>
<dbReference type="Proteomes" id="UP000007652">
    <property type="component" value="Unassembled WGS sequence"/>
</dbReference>
<comment type="function">
    <text evidence="2">Purine nucleoside enzyme that catalyzes the phosphorolysis of adenosine and inosine nucleosides, yielding D-ribose 1-phosphate and the respective free bases, adenine and hypoxanthine. Also catalyzes the phosphorolysis of S-methyl-5'-thioadenosine into adenine and S-methyl-5-thio-alpha-D-ribose 1-phosphate. Also has adenosine deaminase activity.</text>
</comment>
<protein>
    <recommendedName>
        <fullName evidence="11">Purine nucleoside phosphorylase</fullName>
    </recommendedName>
</protein>